<gene>
    <name evidence="1" type="ORF">SAMN02927900_04781</name>
</gene>
<dbReference type="RefSeq" id="WP_092587249.1">
    <property type="nucleotide sequence ID" value="NZ_FMTM01000008.1"/>
</dbReference>
<dbReference type="Gene3D" id="3.40.91.30">
    <property type="match status" value="1"/>
</dbReference>
<keyword evidence="1" id="KW-0255">Endonuclease</keyword>
<dbReference type="Proteomes" id="UP000199542">
    <property type="component" value="Unassembled WGS sequence"/>
</dbReference>
<name>A0A1G4T6Z3_9HYPH</name>
<dbReference type="CDD" id="cd22324">
    <property type="entry name" value="Endonuclease_I"/>
    <property type="match status" value="1"/>
</dbReference>
<dbReference type="GO" id="GO:0015074">
    <property type="term" value="P:DNA integration"/>
    <property type="evidence" value="ECO:0007669"/>
    <property type="project" value="InterPro"/>
</dbReference>
<reference evidence="1 2" key="1">
    <citation type="submission" date="2016-10" db="EMBL/GenBank/DDBJ databases">
        <authorList>
            <person name="de Groot N.N."/>
        </authorList>
    </citation>
    <scope>NUCLEOTIDE SEQUENCE [LARGE SCALE GENOMIC DNA]</scope>
    <source>
        <strain evidence="1 2">CGMCC 1.3401</strain>
    </source>
</reference>
<organism evidence="1 2">
    <name type="scientific">Rhizobium mongolense subsp. loessense</name>
    <dbReference type="NCBI Taxonomy" id="158890"/>
    <lineage>
        <taxon>Bacteria</taxon>
        <taxon>Pseudomonadati</taxon>
        <taxon>Pseudomonadota</taxon>
        <taxon>Alphaproteobacteria</taxon>
        <taxon>Hyphomicrobiales</taxon>
        <taxon>Rhizobiaceae</taxon>
        <taxon>Rhizobium/Agrobacterium group</taxon>
        <taxon>Rhizobium</taxon>
    </lineage>
</organism>
<keyword evidence="1" id="KW-0540">Nuclease</keyword>
<evidence type="ECO:0000313" key="1">
    <source>
        <dbReference type="EMBL" id="SCW77193.1"/>
    </source>
</evidence>
<evidence type="ECO:0000313" key="2">
    <source>
        <dbReference type="Proteomes" id="UP000199542"/>
    </source>
</evidence>
<sequence>MTYRTSASGLRAVGIREGFRSGLEDKVGDQLKAQGIDPRYEQVIIPYIKPERKAKYTPDFQLPNGIFIETKGRFVTEDRQKHILIKSQHPELDIRFVFSNPKARISKTSQTTYADWCLKHGFKFAAKFIPQEWIDE</sequence>
<keyword evidence="1" id="KW-0378">Hydrolase</keyword>
<dbReference type="Pfam" id="PF05367">
    <property type="entry name" value="Phage_endo_I"/>
    <property type="match status" value="1"/>
</dbReference>
<proteinExistence type="predicted"/>
<dbReference type="InterPro" id="IPR011335">
    <property type="entry name" value="Restrct_endonuc-II-like"/>
</dbReference>
<dbReference type="InterPro" id="IPR008029">
    <property type="entry name" value="Phage_T7_Gp3_endoDNaseI"/>
</dbReference>
<dbReference type="GO" id="GO:0008833">
    <property type="term" value="F:deoxyribonuclease IV (phage-T4-induced) activity"/>
    <property type="evidence" value="ECO:0007669"/>
    <property type="project" value="InterPro"/>
</dbReference>
<dbReference type="EMBL" id="FMTM01000008">
    <property type="protein sequence ID" value="SCW77193.1"/>
    <property type="molecule type" value="Genomic_DNA"/>
</dbReference>
<accession>A0A1G4T6Z3</accession>
<dbReference type="SUPFAM" id="SSF52980">
    <property type="entry name" value="Restriction endonuclease-like"/>
    <property type="match status" value="1"/>
</dbReference>
<dbReference type="AlphaFoldDB" id="A0A1G4T6Z3"/>
<dbReference type="GO" id="GO:0016032">
    <property type="term" value="P:viral process"/>
    <property type="evidence" value="ECO:0007669"/>
    <property type="project" value="InterPro"/>
</dbReference>
<protein>
    <submittedName>
        <fullName evidence="1">Phage endonuclease I</fullName>
    </submittedName>
</protein>